<evidence type="ECO:0000313" key="2">
    <source>
        <dbReference type="EMBL" id="AGC72065.1"/>
    </source>
</evidence>
<name>L7W0N1_9BACT</name>
<protein>
    <submittedName>
        <fullName evidence="2">Uncharacterized protein</fullName>
    </submittedName>
</protein>
<proteinExistence type="predicted"/>
<keyword evidence="1" id="KW-0732">Signal</keyword>
<sequence length="218" mass="23508">MKFSHWIHFCLAALITVCGPSMIAVTRGDDAKSASKAAEEKSADAETREVKKAAETVVVRIGDLNLKLPKTWKQSDATLPMRLATFEVPAGNGDTEKGEFVVSSFPGGGGGVDANIGRWIGQFSAEGREAVVRQGKADRNEYFIVNISGTYLKPTGPPILRKTKETPGQRMVGVILNLEDKAVYFLKLTGPDATVAAQLDAVRASFGGNPDDEKEYEF</sequence>
<reference evidence="2" key="1">
    <citation type="submission" date="2012-09" db="EMBL/GenBank/DDBJ databases">
        <title>Metagenomic Characterization of a Microbial Community in Wastewater Detects High Levels of Antibiotic Resistance.</title>
        <authorList>
            <person name="Abrams M."/>
            <person name="Caldwell A."/>
            <person name="Vandaei E."/>
            <person name="Lee W."/>
            <person name="Perrott J."/>
            <person name="Khan S.Y."/>
            <person name="Ta J."/>
            <person name="Romero D."/>
            <person name="Nguyen V."/>
            <person name="Pourmand N."/>
            <person name="Ouverney C.C."/>
        </authorList>
    </citation>
    <scope>NUCLEOTIDE SEQUENCE</scope>
</reference>
<dbReference type="AlphaFoldDB" id="L7W0N1"/>
<dbReference type="EMBL" id="JX649891">
    <property type="protein sequence ID" value="AGC72065.1"/>
    <property type="molecule type" value="Genomic_DNA"/>
</dbReference>
<evidence type="ECO:0000256" key="1">
    <source>
        <dbReference type="SAM" id="SignalP"/>
    </source>
</evidence>
<feature type="signal peptide" evidence="1">
    <location>
        <begin position="1"/>
        <end position="23"/>
    </location>
</feature>
<feature type="chain" id="PRO_5003984836" evidence="1">
    <location>
        <begin position="24"/>
        <end position="218"/>
    </location>
</feature>
<organism evidence="2">
    <name type="scientific">uncultured bacterium A1Q1_fos_291</name>
    <dbReference type="NCBI Taxonomy" id="1256570"/>
    <lineage>
        <taxon>Bacteria</taxon>
        <taxon>environmental samples</taxon>
    </lineage>
</organism>
<accession>L7W0N1</accession>